<comment type="caution">
    <text evidence="1">The sequence shown here is derived from an EMBL/GenBank/DDBJ whole genome shotgun (WGS) entry which is preliminary data.</text>
</comment>
<name>A0ABV8JGE1_9BACL</name>
<organism evidence="1 2">
    <name type="scientific">Salinithrix halophila</name>
    <dbReference type="NCBI Taxonomy" id="1485204"/>
    <lineage>
        <taxon>Bacteria</taxon>
        <taxon>Bacillati</taxon>
        <taxon>Bacillota</taxon>
        <taxon>Bacilli</taxon>
        <taxon>Bacillales</taxon>
        <taxon>Thermoactinomycetaceae</taxon>
        <taxon>Salinithrix</taxon>
    </lineage>
</organism>
<dbReference type="Proteomes" id="UP001595843">
    <property type="component" value="Unassembled WGS sequence"/>
</dbReference>
<gene>
    <name evidence="1" type="ORF">ACFOUO_05690</name>
</gene>
<reference evidence="2" key="1">
    <citation type="journal article" date="2019" name="Int. J. Syst. Evol. Microbiol.">
        <title>The Global Catalogue of Microorganisms (GCM) 10K type strain sequencing project: providing services to taxonomists for standard genome sequencing and annotation.</title>
        <authorList>
            <consortium name="The Broad Institute Genomics Platform"/>
            <consortium name="The Broad Institute Genome Sequencing Center for Infectious Disease"/>
            <person name="Wu L."/>
            <person name="Ma J."/>
        </authorList>
    </citation>
    <scope>NUCLEOTIDE SEQUENCE [LARGE SCALE GENOMIC DNA]</scope>
    <source>
        <strain evidence="2">IBRC-M 10813</strain>
    </source>
</reference>
<protein>
    <submittedName>
        <fullName evidence="1">Uncharacterized protein</fullName>
    </submittedName>
</protein>
<evidence type="ECO:0000313" key="1">
    <source>
        <dbReference type="EMBL" id="MFC4076301.1"/>
    </source>
</evidence>
<dbReference type="EMBL" id="JBHSAP010000007">
    <property type="protein sequence ID" value="MFC4076301.1"/>
    <property type="molecule type" value="Genomic_DNA"/>
</dbReference>
<accession>A0ABV8JGE1</accession>
<keyword evidence="2" id="KW-1185">Reference proteome</keyword>
<evidence type="ECO:0000313" key="2">
    <source>
        <dbReference type="Proteomes" id="UP001595843"/>
    </source>
</evidence>
<proteinExistence type="predicted"/>
<sequence>MRLEINLSWEELNTALSYLERRCLELKRKIAEGDRKGRSIERYRNEAIHLDRVLEEIRSQMDQSRESSSIDGSP</sequence>
<dbReference type="RefSeq" id="WP_380703022.1">
    <property type="nucleotide sequence ID" value="NZ_JBHSAP010000007.1"/>
</dbReference>